<dbReference type="SMART" id="SM00698">
    <property type="entry name" value="MORN"/>
    <property type="match status" value="16"/>
</dbReference>
<dbReference type="Gene3D" id="2.20.110.10">
    <property type="entry name" value="Histone H3 K4-specific methyltransferase SET7/9 N-terminal domain"/>
    <property type="match status" value="8"/>
</dbReference>
<comment type="caution">
    <text evidence="2">The sequence shown here is derived from an EMBL/GenBank/DDBJ whole genome shotgun (WGS) entry which is preliminary data.</text>
</comment>
<protein>
    <recommendedName>
        <fullName evidence="4">MORN repeat-containing protein 5</fullName>
    </recommendedName>
</protein>
<dbReference type="Proteomes" id="UP000323011">
    <property type="component" value="Unassembled WGS sequence"/>
</dbReference>
<gene>
    <name evidence="2" type="ORF">FNF29_07029</name>
</gene>
<evidence type="ECO:0008006" key="4">
    <source>
        <dbReference type="Google" id="ProtNLM"/>
    </source>
</evidence>
<dbReference type="EMBL" id="VLTN01000059">
    <property type="protein sequence ID" value="KAA0147940.1"/>
    <property type="molecule type" value="Genomic_DNA"/>
</dbReference>
<organism evidence="2 3">
    <name type="scientific">Cafeteria roenbergensis</name>
    <name type="common">Marine flagellate</name>
    <dbReference type="NCBI Taxonomy" id="33653"/>
    <lineage>
        <taxon>Eukaryota</taxon>
        <taxon>Sar</taxon>
        <taxon>Stramenopiles</taxon>
        <taxon>Bigyra</taxon>
        <taxon>Opalozoa</taxon>
        <taxon>Bicosoecida</taxon>
        <taxon>Cafeteriaceae</taxon>
        <taxon>Cafeteria</taxon>
    </lineage>
</organism>
<dbReference type="AlphaFoldDB" id="A0A5A8C763"/>
<sequence length="670" mass="74242">MLAPEPEIIADGSDSGWRTEVTAEGEVLVFKRGRIKMPNGDVYTGEFLNNLRHGKGQLRRSNGDVYIGHFQNDLFHGKGTLSLSEHRVGGREVIGWKYSGTFAQGLKQGKGLLLDGEGGVYEGEFQNDLYHGEGTFKCAANTYTGGWVAGRKSGKGRAQYTRGGWYEGQWRRGEPHGEGERLYLKGGTYRGAWRMGQRHGVGRRVWASGAEYEGEWADDRRCGRGVYRSAAGDTYVGGFEDDVYSGEGSLQLAQGDRYVGQFKRGMFCGRGRYEFASGGWYEGDYWALLRTGIKWRRDDRDIAEEAAEGAGSMRWAAGQGPVTGLKRRQQDERMRRQALAAAYSVKTPMAREARMRLVALNKRYGRMLVGSEWDDPKRGGVLVPAADGKRHGRGVRVWSSGARYEGDWVQDAMSGFGILIGAGPAGLRYEGQFQDGRFHGRGVCSWGHSGGERFVCPLQRSHLGSVGRCIYDGMWRRGELHGEGRFVCCDGRSYTGMFERGKRHGYGVEVIMTRRQKLEAFRRRGATAMSNSAERYEGMYVHNVKEGRGKLLMAVGDVIEGEFVRGKVHGRTRLTFASGKVSSAMFEHGQRKRWIDGAELARIQAAEAALDMLTSGGVSTHDLMGRARADRELAGPAAREQFDMQRLHVGSASGFERARKRDAGRGSGAE</sequence>
<dbReference type="Pfam" id="PF02493">
    <property type="entry name" value="MORN"/>
    <property type="match status" value="17"/>
</dbReference>
<dbReference type="InterPro" id="IPR003409">
    <property type="entry name" value="MORN"/>
</dbReference>
<keyword evidence="1" id="KW-0677">Repeat</keyword>
<reference evidence="2 3" key="1">
    <citation type="submission" date="2019-07" db="EMBL/GenBank/DDBJ databases">
        <title>Genomes of Cafeteria roenbergensis.</title>
        <authorList>
            <person name="Fischer M.G."/>
            <person name="Hackl T."/>
            <person name="Roman M."/>
        </authorList>
    </citation>
    <scope>NUCLEOTIDE SEQUENCE [LARGE SCALE GENOMIC DNA]</scope>
    <source>
        <strain evidence="2 3">BVI</strain>
    </source>
</reference>
<proteinExistence type="predicted"/>
<evidence type="ECO:0000256" key="1">
    <source>
        <dbReference type="ARBA" id="ARBA00022737"/>
    </source>
</evidence>
<dbReference type="PANTHER" id="PTHR23084">
    <property type="entry name" value="PHOSPHATIDYLINOSITOL-4-PHOSPHATE 5-KINASE RELATED"/>
    <property type="match status" value="1"/>
</dbReference>
<evidence type="ECO:0000313" key="3">
    <source>
        <dbReference type="Proteomes" id="UP000323011"/>
    </source>
</evidence>
<name>A0A5A8C763_CAFRO</name>
<dbReference type="OMA" id="YGVEVIM"/>
<evidence type="ECO:0000313" key="2">
    <source>
        <dbReference type="EMBL" id="KAA0147940.1"/>
    </source>
</evidence>
<dbReference type="PANTHER" id="PTHR23084:SF263">
    <property type="entry name" value="MORN REPEAT-CONTAINING PROTEIN 1"/>
    <property type="match status" value="1"/>
</dbReference>
<dbReference type="SUPFAM" id="SSF82185">
    <property type="entry name" value="Histone H3 K4-specific methyltransferase SET7/9 N-terminal domain"/>
    <property type="match status" value="5"/>
</dbReference>
<keyword evidence="3" id="KW-1185">Reference proteome</keyword>
<accession>A0A5A8C763</accession>